<protein>
    <submittedName>
        <fullName evidence="3">Sortase family protein</fullName>
    </submittedName>
</protein>
<dbReference type="InterPro" id="IPR005754">
    <property type="entry name" value="Sortase"/>
</dbReference>
<dbReference type="Gene3D" id="2.40.260.10">
    <property type="entry name" value="Sortase"/>
    <property type="match status" value="1"/>
</dbReference>
<evidence type="ECO:0000313" key="4">
    <source>
        <dbReference type="Proteomes" id="UP000463983"/>
    </source>
</evidence>
<dbReference type="SUPFAM" id="SSF63817">
    <property type="entry name" value="Sortase"/>
    <property type="match status" value="1"/>
</dbReference>
<evidence type="ECO:0000256" key="2">
    <source>
        <dbReference type="SAM" id="Phobius"/>
    </source>
</evidence>
<dbReference type="GO" id="GO:0016787">
    <property type="term" value="F:hydrolase activity"/>
    <property type="evidence" value="ECO:0007669"/>
    <property type="project" value="UniProtKB-KW"/>
</dbReference>
<feature type="transmembrane region" description="Helical" evidence="2">
    <location>
        <begin position="31"/>
        <end position="51"/>
    </location>
</feature>
<keyword evidence="2" id="KW-0812">Transmembrane</keyword>
<dbReference type="EMBL" id="CP047901">
    <property type="protein sequence ID" value="QHO63424.1"/>
    <property type="molecule type" value="Genomic_DNA"/>
</dbReference>
<keyword evidence="2" id="KW-1133">Transmembrane helix</keyword>
<evidence type="ECO:0000313" key="3">
    <source>
        <dbReference type="EMBL" id="QHO63424.1"/>
    </source>
</evidence>
<keyword evidence="2" id="KW-0472">Membrane</keyword>
<accession>A0A857N617</accession>
<dbReference type="AlphaFoldDB" id="A0A857N617"/>
<gene>
    <name evidence="3" type="ORF">MICH65_0443</name>
</gene>
<proteinExistence type="predicted"/>
<reference evidence="4" key="1">
    <citation type="journal article" date="2020" name="Microorganisms">
        <title>Complete Genome of a Member of a New Bacterial Lineage in the Microgenomates Group Reveals an Unusual Nucleotide Composition Disparity Between Two Strands of DNA and Limited Metabolic Potential.</title>
        <authorList>
            <person name="Kadnikov V.V."/>
            <person name="Mardanov A.V."/>
            <person name="Beletsky A.V."/>
            <person name="Karnachuk O.V."/>
            <person name="Ravin N.V."/>
        </authorList>
    </citation>
    <scope>NUCLEOTIDE SEQUENCE [LARGE SCALE GENOMIC DNA]</scope>
</reference>
<keyword evidence="4" id="KW-1185">Reference proteome</keyword>
<sequence length="238" mass="26905">MLPAPPVNIQLSAKKFEPTRYNYPIKMNKKLSFLLLGLGVLILIVVFLPLLTQELCFHITPPPSPEQIILPSSSQEAEEFNKQPEILEQKVVITPDNFEFSLVIPKIGLNTRVFPNIDSGNPDIYLPILKKGVAHALHSSLPNQSGPVFIFAHSTDNFFNLTRYNAVFFLLSKLDQGDSIYLFYNNQQYHYQVTHQQVVSPEDIPDLVSSIKDNTLILQTCYPPGTTLKRLLLFANPN</sequence>
<organism evidence="3 4">
    <name type="scientific">Candidatus Chazhemtobacterium aquaticus</name>
    <dbReference type="NCBI Taxonomy" id="2715735"/>
    <lineage>
        <taxon>Bacteria</taxon>
        <taxon>Candidatus Chazhemtobacteraceae</taxon>
        <taxon>Candidatus Chazhemtobacterium</taxon>
    </lineage>
</organism>
<dbReference type="NCBIfam" id="TIGR01076">
    <property type="entry name" value="sortase_fam"/>
    <property type="match status" value="1"/>
</dbReference>
<dbReference type="InterPro" id="IPR023365">
    <property type="entry name" value="Sortase_dom-sf"/>
</dbReference>
<dbReference type="Pfam" id="PF04203">
    <property type="entry name" value="Sortase"/>
    <property type="match status" value="1"/>
</dbReference>
<dbReference type="Proteomes" id="UP000463983">
    <property type="component" value="Chromosome"/>
</dbReference>
<dbReference type="KEGG" id="caqa:MICH65_0443"/>
<name>A0A857N617_9BACT</name>
<keyword evidence="1" id="KW-0378">Hydrolase</keyword>
<evidence type="ECO:0000256" key="1">
    <source>
        <dbReference type="ARBA" id="ARBA00022801"/>
    </source>
</evidence>